<evidence type="ECO:0000313" key="7">
    <source>
        <dbReference type="EMBL" id="PEN14873.1"/>
    </source>
</evidence>
<dbReference type="AlphaFoldDB" id="A0A2A8D229"/>
<dbReference type="PANTHER" id="PTHR43085:SF1">
    <property type="entry name" value="PSEUDOURIDINE KINASE-RELATED"/>
    <property type="match status" value="1"/>
</dbReference>
<sequence length="314" mass="33427">MEPNLPTFDVIAIGELLVDLIGADPEGTLEKTSTFERQQGGSPANLVRTAALAGCRTAIIASVGNDGLGDFLKRELDEAGVDTDFVRTTKHAPTSCVLLSRSAGTSEFIAYRHADMHLDISQVDAEVLRDARIVHTTAFALSREPARSTILSLFRIAKDGGAKRSIDVNYAPRIWPDRDEAISILKDVVGNASYVKVSDDDLRRLFGPTDQGVRGVHRLHDWGAESVCLTRGPDGCRVSWNDGASHAELPATPVPDIADATGAGDAFWGGFLSAQIRNCTPAEGARIGMEVAAQKLKSIGPLTSLGPIDGLNNG</sequence>
<evidence type="ECO:0000256" key="1">
    <source>
        <dbReference type="ARBA" id="ARBA00010688"/>
    </source>
</evidence>
<dbReference type="CDD" id="cd01167">
    <property type="entry name" value="bac_FRK"/>
    <property type="match status" value="1"/>
</dbReference>
<dbReference type="Pfam" id="PF00294">
    <property type="entry name" value="PfkB"/>
    <property type="match status" value="1"/>
</dbReference>
<dbReference type="GO" id="GO:0005524">
    <property type="term" value="F:ATP binding"/>
    <property type="evidence" value="ECO:0007669"/>
    <property type="project" value="UniProtKB-KW"/>
</dbReference>
<dbReference type="Proteomes" id="UP000220102">
    <property type="component" value="Unassembled WGS sequence"/>
</dbReference>
<comment type="similarity">
    <text evidence="1">Belongs to the carbohydrate kinase PfkB family.</text>
</comment>
<evidence type="ECO:0000256" key="4">
    <source>
        <dbReference type="ARBA" id="ARBA00022777"/>
    </source>
</evidence>
<dbReference type="EMBL" id="PDEQ01000001">
    <property type="protein sequence ID" value="PEN14873.1"/>
    <property type="molecule type" value="Genomic_DNA"/>
</dbReference>
<gene>
    <name evidence="7" type="ORF">CRI94_00840</name>
</gene>
<dbReference type="SUPFAM" id="SSF53613">
    <property type="entry name" value="Ribokinase-like"/>
    <property type="match status" value="1"/>
</dbReference>
<name>A0A2A8D229_9BACT</name>
<accession>A0A2A8D229</accession>
<keyword evidence="5" id="KW-0067">ATP-binding</keyword>
<keyword evidence="3" id="KW-0547">Nucleotide-binding</keyword>
<evidence type="ECO:0000256" key="2">
    <source>
        <dbReference type="ARBA" id="ARBA00022679"/>
    </source>
</evidence>
<dbReference type="Gene3D" id="3.40.1190.20">
    <property type="match status" value="1"/>
</dbReference>
<organism evidence="7 8">
    <name type="scientific">Longibacter salinarum</name>
    <dbReference type="NCBI Taxonomy" id="1850348"/>
    <lineage>
        <taxon>Bacteria</taxon>
        <taxon>Pseudomonadati</taxon>
        <taxon>Rhodothermota</taxon>
        <taxon>Rhodothermia</taxon>
        <taxon>Rhodothermales</taxon>
        <taxon>Salisaetaceae</taxon>
        <taxon>Longibacter</taxon>
    </lineage>
</organism>
<evidence type="ECO:0000313" key="8">
    <source>
        <dbReference type="Proteomes" id="UP000220102"/>
    </source>
</evidence>
<evidence type="ECO:0000256" key="5">
    <source>
        <dbReference type="ARBA" id="ARBA00022840"/>
    </source>
</evidence>
<dbReference type="PANTHER" id="PTHR43085">
    <property type="entry name" value="HEXOKINASE FAMILY MEMBER"/>
    <property type="match status" value="1"/>
</dbReference>
<reference evidence="7 8" key="1">
    <citation type="submission" date="2017-10" db="EMBL/GenBank/DDBJ databases">
        <title>Draft genome of Longibacter Salinarum.</title>
        <authorList>
            <person name="Goh K.M."/>
            <person name="Shamsir M.S."/>
            <person name="Lim S.W."/>
        </authorList>
    </citation>
    <scope>NUCLEOTIDE SEQUENCE [LARGE SCALE GENOMIC DNA]</scope>
    <source>
        <strain evidence="7 8">KCTC 52045</strain>
    </source>
</reference>
<dbReference type="RefSeq" id="WP_098073771.1">
    <property type="nucleotide sequence ID" value="NZ_PDEQ01000001.1"/>
</dbReference>
<dbReference type="InterPro" id="IPR011611">
    <property type="entry name" value="PfkB_dom"/>
</dbReference>
<keyword evidence="8" id="KW-1185">Reference proteome</keyword>
<dbReference type="OrthoDB" id="9813569at2"/>
<protein>
    <submittedName>
        <fullName evidence="7">Carbohydrate kinase</fullName>
    </submittedName>
</protein>
<proteinExistence type="inferred from homology"/>
<comment type="caution">
    <text evidence="7">The sequence shown here is derived from an EMBL/GenBank/DDBJ whole genome shotgun (WGS) entry which is preliminary data.</text>
</comment>
<evidence type="ECO:0000256" key="3">
    <source>
        <dbReference type="ARBA" id="ARBA00022741"/>
    </source>
</evidence>
<feature type="domain" description="Carbohydrate kinase PfkB" evidence="6">
    <location>
        <begin position="9"/>
        <end position="303"/>
    </location>
</feature>
<dbReference type="InterPro" id="IPR029056">
    <property type="entry name" value="Ribokinase-like"/>
</dbReference>
<dbReference type="GO" id="GO:0016301">
    <property type="term" value="F:kinase activity"/>
    <property type="evidence" value="ECO:0007669"/>
    <property type="project" value="UniProtKB-KW"/>
</dbReference>
<keyword evidence="2" id="KW-0808">Transferase</keyword>
<dbReference type="InterPro" id="IPR050306">
    <property type="entry name" value="PfkB_Carbo_kinase"/>
</dbReference>
<keyword evidence="4 7" id="KW-0418">Kinase</keyword>
<evidence type="ECO:0000259" key="6">
    <source>
        <dbReference type="Pfam" id="PF00294"/>
    </source>
</evidence>